<evidence type="ECO:0000313" key="2">
    <source>
        <dbReference type="Proteomes" id="UP000054783"/>
    </source>
</evidence>
<sequence>MVICIPINICKLELTKASLQLITSFLVAVDNFNSYLFDISAIIIEISQPIRPAGYLLWAFEQLFTSFGQLRMSFSRQALYRIEEPSVVAQGLHWVHKPAAGKSNRAWEKFL</sequence>
<organism evidence="1 2">
    <name type="scientific">Trichinella patagoniensis</name>
    <dbReference type="NCBI Taxonomy" id="990121"/>
    <lineage>
        <taxon>Eukaryota</taxon>
        <taxon>Metazoa</taxon>
        <taxon>Ecdysozoa</taxon>
        <taxon>Nematoda</taxon>
        <taxon>Enoplea</taxon>
        <taxon>Dorylaimia</taxon>
        <taxon>Trichinellida</taxon>
        <taxon>Trichinellidae</taxon>
        <taxon>Trichinella</taxon>
    </lineage>
</organism>
<evidence type="ECO:0000313" key="1">
    <source>
        <dbReference type="EMBL" id="KRY12158.1"/>
    </source>
</evidence>
<accession>A0A0V0ZIM2</accession>
<protein>
    <submittedName>
        <fullName evidence="1">Uncharacterized protein</fullName>
    </submittedName>
</protein>
<dbReference type="Proteomes" id="UP000054783">
    <property type="component" value="Unassembled WGS sequence"/>
</dbReference>
<dbReference type="EMBL" id="JYDQ01000172">
    <property type="protein sequence ID" value="KRY12158.1"/>
    <property type="molecule type" value="Genomic_DNA"/>
</dbReference>
<reference evidence="1 2" key="1">
    <citation type="submission" date="2015-01" db="EMBL/GenBank/DDBJ databases">
        <title>Evolution of Trichinella species and genotypes.</title>
        <authorList>
            <person name="Korhonen P.K."/>
            <person name="Edoardo P."/>
            <person name="Giuseppe L.R."/>
            <person name="Gasser R.B."/>
        </authorList>
    </citation>
    <scope>NUCLEOTIDE SEQUENCE [LARGE SCALE GENOMIC DNA]</scope>
    <source>
        <strain evidence="1">ISS2496</strain>
    </source>
</reference>
<dbReference type="AlphaFoldDB" id="A0A0V0ZIM2"/>
<keyword evidence="2" id="KW-1185">Reference proteome</keyword>
<name>A0A0V0ZIM2_9BILA</name>
<gene>
    <name evidence="1" type="ORF">T12_4116</name>
</gene>
<comment type="caution">
    <text evidence="1">The sequence shown here is derived from an EMBL/GenBank/DDBJ whole genome shotgun (WGS) entry which is preliminary data.</text>
</comment>
<proteinExistence type="predicted"/>